<name>A0A1Y1HZ17_KLENI</name>
<dbReference type="SUPFAM" id="SSF53335">
    <property type="entry name" value="S-adenosyl-L-methionine-dependent methyltransferases"/>
    <property type="match status" value="1"/>
</dbReference>
<proteinExistence type="predicted"/>
<accession>A0A1Y1HZ17</accession>
<evidence type="ECO:0000313" key="2">
    <source>
        <dbReference type="Proteomes" id="UP000054558"/>
    </source>
</evidence>
<dbReference type="InterPro" id="IPR029063">
    <property type="entry name" value="SAM-dependent_MTases_sf"/>
</dbReference>
<keyword evidence="2" id="KW-1185">Reference proteome</keyword>
<dbReference type="PANTHER" id="PTHR39290">
    <property type="entry name" value="C3H1-TYPE DOMAIN-CONTAINING PROTEIN-RELATED"/>
    <property type="match status" value="1"/>
</dbReference>
<dbReference type="EMBL" id="DF237097">
    <property type="protein sequence ID" value="GAQ83433.1"/>
    <property type="molecule type" value="Genomic_DNA"/>
</dbReference>
<reference evidence="1 2" key="1">
    <citation type="journal article" date="2014" name="Nat. Commun.">
        <title>Klebsormidium flaccidum genome reveals primary factors for plant terrestrial adaptation.</title>
        <authorList>
            <person name="Hori K."/>
            <person name="Maruyama F."/>
            <person name="Fujisawa T."/>
            <person name="Togashi T."/>
            <person name="Yamamoto N."/>
            <person name="Seo M."/>
            <person name="Sato S."/>
            <person name="Yamada T."/>
            <person name="Mori H."/>
            <person name="Tajima N."/>
            <person name="Moriyama T."/>
            <person name="Ikeuchi M."/>
            <person name="Watanabe M."/>
            <person name="Wada H."/>
            <person name="Kobayashi K."/>
            <person name="Saito M."/>
            <person name="Masuda T."/>
            <person name="Sasaki-Sekimoto Y."/>
            <person name="Mashiguchi K."/>
            <person name="Awai K."/>
            <person name="Shimojima M."/>
            <person name="Masuda S."/>
            <person name="Iwai M."/>
            <person name="Nobusawa T."/>
            <person name="Narise T."/>
            <person name="Kondo S."/>
            <person name="Saito H."/>
            <person name="Sato R."/>
            <person name="Murakawa M."/>
            <person name="Ihara Y."/>
            <person name="Oshima-Yamada Y."/>
            <person name="Ohtaka K."/>
            <person name="Satoh M."/>
            <person name="Sonobe K."/>
            <person name="Ishii M."/>
            <person name="Ohtani R."/>
            <person name="Kanamori-Sato M."/>
            <person name="Honoki R."/>
            <person name="Miyazaki D."/>
            <person name="Mochizuki H."/>
            <person name="Umetsu J."/>
            <person name="Higashi K."/>
            <person name="Shibata D."/>
            <person name="Kamiya Y."/>
            <person name="Sato N."/>
            <person name="Nakamura Y."/>
            <person name="Tabata S."/>
            <person name="Ida S."/>
            <person name="Kurokawa K."/>
            <person name="Ohta H."/>
        </authorList>
    </citation>
    <scope>NUCLEOTIDE SEQUENCE [LARGE SCALE GENOMIC DNA]</scope>
    <source>
        <strain evidence="1 2">NIES-2285</strain>
    </source>
</reference>
<dbReference type="OrthoDB" id="5411518at2759"/>
<sequence>MNLVTNGVQLKSPGKTPTVREAPFLEIITDLSWSLKIKTKDFNDSFGAKTLAEQCSELQWPPCCVSPNTFRDSSFGFFASFEEWMQTYGQPLDDVDWEGRDSEARERAARKFQEAMSSPQCQAHHERYLEDLGLGGESELQPVIPGTDCFNPVLENFWKPWAKSVLFPGAFRPDIVDAPGALAACFLQQAVREHLCWSVPTLPILRCMINFAPEGRILDVAAGSGYWSALLAGLGADVLAIDNFSWWQKRRVNGGSVNGTESSSGKEGIPLPTPFYYDIEEADAVEFIKAGKAEGRALFFSWPFNVMQCLEHYTGDTVFWIGEGSTDDIMPWADEWLEVHRVEIPQWFSLHDEFVVYKRKGSFS</sequence>
<dbReference type="AlphaFoldDB" id="A0A1Y1HZ17"/>
<dbReference type="Gene3D" id="3.40.50.150">
    <property type="entry name" value="Vaccinia Virus protein VP39"/>
    <property type="match status" value="1"/>
</dbReference>
<dbReference type="Proteomes" id="UP000054558">
    <property type="component" value="Unassembled WGS sequence"/>
</dbReference>
<gene>
    <name evidence="1" type="ORF">KFL_001480020</name>
</gene>
<protein>
    <submittedName>
        <fullName evidence="1">Uncharacterized protein</fullName>
    </submittedName>
</protein>
<evidence type="ECO:0000313" key="1">
    <source>
        <dbReference type="EMBL" id="GAQ83433.1"/>
    </source>
</evidence>
<dbReference type="PANTHER" id="PTHR39290:SF6">
    <property type="entry name" value="S-ADENOSYL-L-METHIONINE-DEPENDENT METHYLTRANSFERASES SUPERFAMILY PROTEIN"/>
    <property type="match status" value="1"/>
</dbReference>
<organism evidence="1 2">
    <name type="scientific">Klebsormidium nitens</name>
    <name type="common">Green alga</name>
    <name type="synonym">Ulothrix nitens</name>
    <dbReference type="NCBI Taxonomy" id="105231"/>
    <lineage>
        <taxon>Eukaryota</taxon>
        <taxon>Viridiplantae</taxon>
        <taxon>Streptophyta</taxon>
        <taxon>Klebsormidiophyceae</taxon>
        <taxon>Klebsormidiales</taxon>
        <taxon>Klebsormidiaceae</taxon>
        <taxon>Klebsormidium</taxon>
    </lineage>
</organism>